<protein>
    <recommendedName>
        <fullName evidence="3">DUF7081 domain-containing protein</fullName>
    </recommendedName>
</protein>
<feature type="compositionally biased region" description="Basic and acidic residues" evidence="2">
    <location>
        <begin position="194"/>
        <end position="207"/>
    </location>
</feature>
<dbReference type="Pfam" id="PF23299">
    <property type="entry name" value="DUF7081"/>
    <property type="match status" value="1"/>
</dbReference>
<reference evidence="4" key="1">
    <citation type="submission" date="2019-09" db="EMBL/GenBank/DDBJ databases">
        <title>Draft genome information of white flower Hibiscus syriacus.</title>
        <authorList>
            <person name="Kim Y.-M."/>
        </authorList>
    </citation>
    <scope>NUCLEOTIDE SEQUENCE [LARGE SCALE GENOMIC DNA]</scope>
    <source>
        <strain evidence="4">YM2019G1</strain>
    </source>
</reference>
<sequence>MDTAPHADNPTEVVSPHIDIHQDLFPDYYGGTASSLSAPKDKFLGNDINNGSNKDEFPGNGIQHGSSNGPVIEENNFPAPPAPVLLDSFPAPPAPVPLDSFPAPALVPPGSSGEGLPYAPRDWPNAGDIWSWRVGKRVSASGFFNDRFINVPESLRKPNILTRSLLRLFGRSLPLWNLLPKMSPSSASRSSASGRKEDGKKENDKITPRRTGRKRAPPPPPFITPTPSASEIDNYLNSLDEILVQTQPSSEEPISEQAEMHNFFAAEGEMAEARRKLSSLLDMDFPSLICFKDLNELASLASKLRKDPTLTAEQLVKLKLVEEIPAFCEVFLENREVMEQADKFFTALEENKAKIAQLKARCAELTKLIDKKNRDKDELIYNQKLVANSIPKVVHEVQIANAKRPEWELKKENGVRREAEILAKFAPLKGFSL</sequence>
<evidence type="ECO:0000259" key="3">
    <source>
        <dbReference type="Pfam" id="PF23299"/>
    </source>
</evidence>
<evidence type="ECO:0000313" key="5">
    <source>
        <dbReference type="Proteomes" id="UP000436088"/>
    </source>
</evidence>
<feature type="coiled-coil region" evidence="1">
    <location>
        <begin position="348"/>
        <end position="375"/>
    </location>
</feature>
<organism evidence="4 5">
    <name type="scientific">Hibiscus syriacus</name>
    <name type="common">Rose of Sharon</name>
    <dbReference type="NCBI Taxonomy" id="106335"/>
    <lineage>
        <taxon>Eukaryota</taxon>
        <taxon>Viridiplantae</taxon>
        <taxon>Streptophyta</taxon>
        <taxon>Embryophyta</taxon>
        <taxon>Tracheophyta</taxon>
        <taxon>Spermatophyta</taxon>
        <taxon>Magnoliopsida</taxon>
        <taxon>eudicotyledons</taxon>
        <taxon>Gunneridae</taxon>
        <taxon>Pentapetalae</taxon>
        <taxon>rosids</taxon>
        <taxon>malvids</taxon>
        <taxon>Malvales</taxon>
        <taxon>Malvaceae</taxon>
        <taxon>Malvoideae</taxon>
        <taxon>Hibiscus</taxon>
    </lineage>
</organism>
<proteinExistence type="predicted"/>
<accession>A0A6A2WS13</accession>
<dbReference type="EMBL" id="VEPZ02001744">
    <property type="protein sequence ID" value="KAE8658355.1"/>
    <property type="molecule type" value="Genomic_DNA"/>
</dbReference>
<feature type="domain" description="DUF7081" evidence="3">
    <location>
        <begin position="107"/>
        <end position="160"/>
    </location>
</feature>
<feature type="region of interest" description="Disordered" evidence="2">
    <location>
        <begin position="182"/>
        <end position="228"/>
    </location>
</feature>
<gene>
    <name evidence="4" type="ORF">F3Y22_tig00116971pilonHSYRG00261</name>
</gene>
<feature type="compositionally biased region" description="Low complexity" evidence="2">
    <location>
        <begin position="183"/>
        <end position="193"/>
    </location>
</feature>
<dbReference type="PANTHER" id="PTHR33345">
    <property type="entry name" value="ADAPTER PROTEIN, PUTATIVE-RELATED"/>
    <property type="match status" value="1"/>
</dbReference>
<evidence type="ECO:0000256" key="1">
    <source>
        <dbReference type="SAM" id="Coils"/>
    </source>
</evidence>
<keyword evidence="1" id="KW-0175">Coiled coil</keyword>
<dbReference type="InterPro" id="IPR055508">
    <property type="entry name" value="DUF7081"/>
</dbReference>
<comment type="caution">
    <text evidence="4">The sequence shown here is derived from an EMBL/GenBank/DDBJ whole genome shotgun (WGS) entry which is preliminary data.</text>
</comment>
<evidence type="ECO:0000256" key="2">
    <source>
        <dbReference type="SAM" id="MobiDB-lite"/>
    </source>
</evidence>
<name>A0A6A2WS13_HIBSY</name>
<dbReference type="Proteomes" id="UP000436088">
    <property type="component" value="Unassembled WGS sequence"/>
</dbReference>
<keyword evidence="5" id="KW-1185">Reference proteome</keyword>
<dbReference type="AlphaFoldDB" id="A0A6A2WS13"/>
<evidence type="ECO:0000313" key="4">
    <source>
        <dbReference type="EMBL" id="KAE8658355.1"/>
    </source>
</evidence>
<dbReference type="PANTHER" id="PTHR33345:SF4">
    <property type="entry name" value="MBD DOMAIN-CONTAINING PROTEIN"/>
    <property type="match status" value="1"/>
</dbReference>